<feature type="domain" description="MYND-type" evidence="6">
    <location>
        <begin position="125"/>
        <end position="166"/>
    </location>
</feature>
<dbReference type="SUPFAM" id="SSF144232">
    <property type="entry name" value="HIT/MYND zinc finger-like"/>
    <property type="match status" value="1"/>
</dbReference>
<dbReference type="PANTHER" id="PTHR45011">
    <property type="entry name" value="DAP3-BINDING CELL DEATH ENHANCER 1"/>
    <property type="match status" value="1"/>
</dbReference>
<dbReference type="InterPro" id="IPR002893">
    <property type="entry name" value="Znf_MYND"/>
</dbReference>
<name>K0RZ75_THAOC</name>
<dbReference type="PROSITE" id="PS01360">
    <property type="entry name" value="ZF_MYND_1"/>
    <property type="match status" value="1"/>
</dbReference>
<dbReference type="AlphaFoldDB" id="K0RZ75"/>
<dbReference type="SMART" id="SM00671">
    <property type="entry name" value="SEL1"/>
    <property type="match status" value="3"/>
</dbReference>
<evidence type="ECO:0000256" key="3">
    <source>
        <dbReference type="ARBA" id="ARBA00022833"/>
    </source>
</evidence>
<dbReference type="Pfam" id="PF08238">
    <property type="entry name" value="Sel1"/>
    <property type="match status" value="3"/>
</dbReference>
<keyword evidence="3" id="KW-0862">Zinc</keyword>
<dbReference type="OrthoDB" id="2384430at2759"/>
<dbReference type="Proteomes" id="UP000266841">
    <property type="component" value="Unassembled WGS sequence"/>
</dbReference>
<feature type="compositionally biased region" description="Polar residues" evidence="5">
    <location>
        <begin position="51"/>
        <end position="64"/>
    </location>
</feature>
<dbReference type="SUPFAM" id="SSF81901">
    <property type="entry name" value="HCP-like"/>
    <property type="match status" value="1"/>
</dbReference>
<evidence type="ECO:0000256" key="5">
    <source>
        <dbReference type="SAM" id="MobiDB-lite"/>
    </source>
</evidence>
<gene>
    <name evidence="7" type="ORF">THAOC_22182</name>
</gene>
<protein>
    <recommendedName>
        <fullName evidence="6">MYND-type domain-containing protein</fullName>
    </recommendedName>
</protein>
<keyword evidence="2 4" id="KW-0863">Zinc-finger</keyword>
<evidence type="ECO:0000259" key="6">
    <source>
        <dbReference type="PROSITE" id="PS50865"/>
    </source>
</evidence>
<feature type="compositionally biased region" description="Basic and acidic residues" evidence="5">
    <location>
        <begin position="65"/>
        <end position="78"/>
    </location>
</feature>
<organism evidence="7 8">
    <name type="scientific">Thalassiosira oceanica</name>
    <name type="common">Marine diatom</name>
    <dbReference type="NCBI Taxonomy" id="159749"/>
    <lineage>
        <taxon>Eukaryota</taxon>
        <taxon>Sar</taxon>
        <taxon>Stramenopiles</taxon>
        <taxon>Ochrophyta</taxon>
        <taxon>Bacillariophyta</taxon>
        <taxon>Coscinodiscophyceae</taxon>
        <taxon>Thalassiosirophycidae</taxon>
        <taxon>Thalassiosirales</taxon>
        <taxon>Thalassiosiraceae</taxon>
        <taxon>Thalassiosira</taxon>
    </lineage>
</organism>
<dbReference type="eggNOG" id="KOG1550">
    <property type="taxonomic scope" value="Eukaryota"/>
</dbReference>
<proteinExistence type="predicted"/>
<evidence type="ECO:0000256" key="4">
    <source>
        <dbReference type="PROSITE-ProRule" id="PRU00134"/>
    </source>
</evidence>
<evidence type="ECO:0000256" key="1">
    <source>
        <dbReference type="ARBA" id="ARBA00022723"/>
    </source>
</evidence>
<dbReference type="PANTHER" id="PTHR45011:SF1">
    <property type="entry name" value="DAP3-BINDING CELL DEATH ENHANCER 1"/>
    <property type="match status" value="1"/>
</dbReference>
<keyword evidence="8" id="KW-1185">Reference proteome</keyword>
<dbReference type="InterPro" id="IPR052748">
    <property type="entry name" value="ISR_Activator"/>
</dbReference>
<sequence length="415" mass="45622">MSARRRASPGRTEQQSQDGGSAVTPAPGIGDVETSRDVTKLTQDAPRPRPSTKSPIGFNSNTQYKWRETRDSREEKTKCGCPEHGPEQRTTHGLPVIRLAALLRSGGIITMSCFVPVADEGNETCANCGTAASDSVKLRDCAACRLVKYCGVDCQRAHRKQHKKACKQRAAELKDEELYSQGLERPEGDFCLICTLPIPLPIDSHSVTTSCCTKRICNGCDLAVCRRGMKDCAFCRTPLPNNDADMLAMTLARVEKKDSEAINDLGQKYYHGGLGLQKDVQMAVELFTEAAELGSIDALYNLAIAYDLGEGVKQDKDKGVHFLTKAAMQGHVESRYNLGCDEGQKGNYDRAVRHLLISAKMGDKDSVENIFMMFKTGLATKEQYAEALRGYQDAVGEMKSRDRDEAMRFGIDRSG</sequence>
<feature type="region of interest" description="Disordered" evidence="5">
    <location>
        <begin position="1"/>
        <end position="87"/>
    </location>
</feature>
<evidence type="ECO:0000313" key="7">
    <source>
        <dbReference type="EMBL" id="EJK57744.1"/>
    </source>
</evidence>
<dbReference type="InterPro" id="IPR006597">
    <property type="entry name" value="Sel1-like"/>
</dbReference>
<dbReference type="InterPro" id="IPR011990">
    <property type="entry name" value="TPR-like_helical_dom_sf"/>
</dbReference>
<comment type="caution">
    <text evidence="7">The sequence shown here is derived from an EMBL/GenBank/DDBJ whole genome shotgun (WGS) entry which is preliminary data.</text>
</comment>
<dbReference type="PROSITE" id="PS50865">
    <property type="entry name" value="ZF_MYND_2"/>
    <property type="match status" value="1"/>
</dbReference>
<dbReference type="Gene3D" id="6.10.140.2220">
    <property type="match status" value="1"/>
</dbReference>
<dbReference type="Pfam" id="PF01753">
    <property type="entry name" value="zf-MYND"/>
    <property type="match status" value="1"/>
</dbReference>
<keyword evidence="1" id="KW-0479">Metal-binding</keyword>
<evidence type="ECO:0000313" key="8">
    <source>
        <dbReference type="Proteomes" id="UP000266841"/>
    </source>
</evidence>
<dbReference type="GO" id="GO:0008270">
    <property type="term" value="F:zinc ion binding"/>
    <property type="evidence" value="ECO:0007669"/>
    <property type="project" value="UniProtKB-KW"/>
</dbReference>
<accession>K0RZ75</accession>
<evidence type="ECO:0000256" key="2">
    <source>
        <dbReference type="ARBA" id="ARBA00022771"/>
    </source>
</evidence>
<dbReference type="EMBL" id="AGNL01027162">
    <property type="protein sequence ID" value="EJK57744.1"/>
    <property type="molecule type" value="Genomic_DNA"/>
</dbReference>
<reference evidence="7 8" key="1">
    <citation type="journal article" date="2012" name="Genome Biol.">
        <title>Genome and low-iron response of an oceanic diatom adapted to chronic iron limitation.</title>
        <authorList>
            <person name="Lommer M."/>
            <person name="Specht M."/>
            <person name="Roy A.S."/>
            <person name="Kraemer L."/>
            <person name="Andreson R."/>
            <person name="Gutowska M.A."/>
            <person name="Wolf J."/>
            <person name="Bergner S.V."/>
            <person name="Schilhabel M.B."/>
            <person name="Klostermeier U.C."/>
            <person name="Beiko R.G."/>
            <person name="Rosenstiel P."/>
            <person name="Hippler M."/>
            <person name="Laroche J."/>
        </authorList>
    </citation>
    <scope>NUCLEOTIDE SEQUENCE [LARGE SCALE GENOMIC DNA]</scope>
    <source>
        <strain evidence="7 8">CCMP1005</strain>
    </source>
</reference>
<dbReference type="Gene3D" id="1.25.40.10">
    <property type="entry name" value="Tetratricopeptide repeat domain"/>
    <property type="match status" value="1"/>
</dbReference>